<dbReference type="AlphaFoldDB" id="A0A4P9YQC5"/>
<dbReference type="GO" id="GO:0019706">
    <property type="term" value="F:protein-cysteine S-palmitoyltransferase activity"/>
    <property type="evidence" value="ECO:0007669"/>
    <property type="project" value="UniProtKB-EC"/>
</dbReference>
<evidence type="ECO:0000256" key="3">
    <source>
        <dbReference type="ARBA" id="ARBA00022692"/>
    </source>
</evidence>
<evidence type="ECO:0000256" key="5">
    <source>
        <dbReference type="ARBA" id="ARBA00023136"/>
    </source>
</evidence>
<feature type="domain" description="Palmitoyltransferase DHHC" evidence="12">
    <location>
        <begin position="109"/>
        <end position="233"/>
    </location>
</feature>
<dbReference type="Proteomes" id="UP000281549">
    <property type="component" value="Unassembled WGS sequence"/>
</dbReference>
<keyword evidence="5 11" id="KW-0472">Membrane</keyword>
<dbReference type="PANTHER" id="PTHR22883">
    <property type="entry name" value="ZINC FINGER DHHC DOMAIN CONTAINING PROTEIN"/>
    <property type="match status" value="1"/>
</dbReference>
<evidence type="ECO:0000259" key="12">
    <source>
        <dbReference type="Pfam" id="PF01529"/>
    </source>
</evidence>
<keyword evidence="4 11" id="KW-1133">Transmembrane helix</keyword>
<organism evidence="13 14">
    <name type="scientific">Rozella allomycis (strain CSF55)</name>
    <dbReference type="NCBI Taxonomy" id="988480"/>
    <lineage>
        <taxon>Eukaryota</taxon>
        <taxon>Fungi</taxon>
        <taxon>Fungi incertae sedis</taxon>
        <taxon>Cryptomycota</taxon>
        <taxon>Cryptomycota incertae sedis</taxon>
        <taxon>Rozella</taxon>
    </lineage>
</organism>
<evidence type="ECO:0000256" key="1">
    <source>
        <dbReference type="ARBA" id="ARBA00004127"/>
    </source>
</evidence>
<accession>A0A4P9YQC5</accession>
<evidence type="ECO:0000256" key="4">
    <source>
        <dbReference type="ARBA" id="ARBA00022989"/>
    </source>
</evidence>
<keyword evidence="6" id="KW-0564">Palmitate</keyword>
<evidence type="ECO:0000256" key="7">
    <source>
        <dbReference type="ARBA" id="ARBA00023288"/>
    </source>
</evidence>
<evidence type="ECO:0000256" key="2">
    <source>
        <dbReference type="ARBA" id="ARBA00022679"/>
    </source>
</evidence>
<evidence type="ECO:0000256" key="6">
    <source>
        <dbReference type="ARBA" id="ARBA00023139"/>
    </source>
</evidence>
<keyword evidence="7" id="KW-0449">Lipoprotein</keyword>
<dbReference type="InterPro" id="IPR001594">
    <property type="entry name" value="Palmitoyltrfase_DHHC"/>
</dbReference>
<name>A0A4P9YQC5_ROZAC</name>
<comment type="subcellular location">
    <subcellularLocation>
        <location evidence="1">Endomembrane system</location>
        <topology evidence="1">Multi-pass membrane protein</topology>
    </subcellularLocation>
</comment>
<protein>
    <recommendedName>
        <fullName evidence="11">Palmitoyltransferase</fullName>
        <ecNumber evidence="11">2.3.1.225</ecNumber>
    </recommendedName>
</protein>
<comment type="domain">
    <text evidence="11">The DHHC domain is required for palmitoyltransferase activity.</text>
</comment>
<comment type="catalytic activity">
    <reaction evidence="10 11">
        <text>L-cysteinyl-[protein] + hexadecanoyl-CoA = S-hexadecanoyl-L-cysteinyl-[protein] + CoA</text>
        <dbReference type="Rhea" id="RHEA:36683"/>
        <dbReference type="Rhea" id="RHEA-COMP:10131"/>
        <dbReference type="Rhea" id="RHEA-COMP:11032"/>
        <dbReference type="ChEBI" id="CHEBI:29950"/>
        <dbReference type="ChEBI" id="CHEBI:57287"/>
        <dbReference type="ChEBI" id="CHEBI:57379"/>
        <dbReference type="ChEBI" id="CHEBI:74151"/>
        <dbReference type="EC" id="2.3.1.225"/>
    </reaction>
</comment>
<feature type="transmembrane region" description="Helical" evidence="11">
    <location>
        <begin position="197"/>
        <end position="220"/>
    </location>
</feature>
<dbReference type="Pfam" id="PF01529">
    <property type="entry name" value="DHHC"/>
    <property type="match status" value="1"/>
</dbReference>
<evidence type="ECO:0000256" key="10">
    <source>
        <dbReference type="ARBA" id="ARBA00048048"/>
    </source>
</evidence>
<reference evidence="14" key="1">
    <citation type="journal article" date="2018" name="Nat. Microbiol.">
        <title>Leveraging single-cell genomics to expand the fungal tree of life.</title>
        <authorList>
            <person name="Ahrendt S.R."/>
            <person name="Quandt C.A."/>
            <person name="Ciobanu D."/>
            <person name="Clum A."/>
            <person name="Salamov A."/>
            <person name="Andreopoulos B."/>
            <person name="Cheng J.F."/>
            <person name="Woyke T."/>
            <person name="Pelin A."/>
            <person name="Henrissat B."/>
            <person name="Reynolds N.K."/>
            <person name="Benny G.L."/>
            <person name="Smith M.E."/>
            <person name="James T.Y."/>
            <person name="Grigoriev I.V."/>
        </authorList>
    </citation>
    <scope>NUCLEOTIDE SEQUENCE [LARGE SCALE GENOMIC DNA]</scope>
    <source>
        <strain evidence="14">CSF55</strain>
    </source>
</reference>
<proteinExistence type="inferred from homology"/>
<dbReference type="EC" id="2.3.1.225" evidence="11"/>
<keyword evidence="3 11" id="KW-0812">Transmembrane</keyword>
<evidence type="ECO:0000256" key="9">
    <source>
        <dbReference type="ARBA" id="ARBA00023463"/>
    </source>
</evidence>
<sequence>MQASNAMKKKSALWPVLLCIALMNVPLVIWYIYISLKEHFVYLGLVCYFHTYAIISMTRVFLTNPGYYPKLDIDYFEHVYNPNPTYPVSSTDVFPSQIEFELKGVRVIQKFCNTCKFYRPLRCTHCSICDRCVDRFDHHCPWLGNCIGRRNYRFFLSFLCSCTMLLVVVFVSSVTLLVRNLSLGESVSYDPSSIAGIFLISYSFIIFWSVGGLFGFHCFLASRDMTTNEQIKWSIDKRFNANQHPPNSYGGHLFSNCFHVIFSAPWNKKYASLSSFI</sequence>
<gene>
    <name evidence="13" type="ORF">ROZALSC1DRAFT_27633</name>
</gene>
<keyword evidence="2 11" id="KW-0808">Transferase</keyword>
<keyword evidence="8 11" id="KW-0012">Acyltransferase</keyword>
<feature type="transmembrane region" description="Helical" evidence="11">
    <location>
        <begin position="154"/>
        <end position="177"/>
    </location>
</feature>
<feature type="transmembrane region" description="Helical" evidence="11">
    <location>
        <begin position="12"/>
        <end position="34"/>
    </location>
</feature>
<dbReference type="GO" id="GO:0005783">
    <property type="term" value="C:endoplasmic reticulum"/>
    <property type="evidence" value="ECO:0007669"/>
    <property type="project" value="TreeGrafter"/>
</dbReference>
<dbReference type="InterPro" id="IPR039859">
    <property type="entry name" value="PFA4/ZDH16/20/ERF2-like"/>
</dbReference>
<evidence type="ECO:0000256" key="11">
    <source>
        <dbReference type="RuleBase" id="RU079119"/>
    </source>
</evidence>
<evidence type="ECO:0000313" key="13">
    <source>
        <dbReference type="EMBL" id="RKP20920.1"/>
    </source>
</evidence>
<dbReference type="EMBL" id="ML005007">
    <property type="protein sequence ID" value="RKP20920.1"/>
    <property type="molecule type" value="Genomic_DNA"/>
</dbReference>
<dbReference type="PROSITE" id="PS50216">
    <property type="entry name" value="DHHC"/>
    <property type="match status" value="1"/>
</dbReference>
<dbReference type="PANTHER" id="PTHR22883:SF43">
    <property type="entry name" value="PALMITOYLTRANSFERASE APP"/>
    <property type="match status" value="1"/>
</dbReference>
<dbReference type="GO" id="GO:0006612">
    <property type="term" value="P:protein targeting to membrane"/>
    <property type="evidence" value="ECO:0007669"/>
    <property type="project" value="TreeGrafter"/>
</dbReference>
<evidence type="ECO:0000256" key="8">
    <source>
        <dbReference type="ARBA" id="ARBA00023315"/>
    </source>
</evidence>
<evidence type="ECO:0000313" key="14">
    <source>
        <dbReference type="Proteomes" id="UP000281549"/>
    </source>
</evidence>
<dbReference type="GO" id="GO:0005794">
    <property type="term" value="C:Golgi apparatus"/>
    <property type="evidence" value="ECO:0007669"/>
    <property type="project" value="TreeGrafter"/>
</dbReference>
<comment type="similarity">
    <text evidence="9">Belongs to the DHHC palmitoyltransferase family. ERF2/ZDHHC9 subfamily.</text>
</comment>
<feature type="transmembrane region" description="Helical" evidence="11">
    <location>
        <begin position="40"/>
        <end position="62"/>
    </location>
</feature>